<name>A0A7I8W9F4_9ANNE</name>
<feature type="compositionally biased region" description="Basic and acidic residues" evidence="1">
    <location>
        <begin position="424"/>
        <end position="435"/>
    </location>
</feature>
<reference evidence="2 3" key="1">
    <citation type="submission" date="2020-08" db="EMBL/GenBank/DDBJ databases">
        <authorList>
            <person name="Hejnol A."/>
        </authorList>
    </citation>
    <scope>NUCLEOTIDE SEQUENCE [LARGE SCALE GENOMIC DNA]</scope>
</reference>
<feature type="region of interest" description="Disordered" evidence="1">
    <location>
        <begin position="56"/>
        <end position="97"/>
    </location>
</feature>
<sequence>MAAKDSKDKQMRDLVQQVRKSCPSLSNHDTMLVLEYYNNDPERTIKAVRADGAKEALGEWNTTKQSASKKKKKNNKKKVQNQHDDEKSDQPIANGRDKKLENLHTALKNEATRPNSIQVHNQAESKTINNNHGVDASELRQKAKEAKQAGHRKRADSEKMVPINFNPRPPHSGLEKSWKDLQRMAASLNRVQVQLSDISHQSVNEIKTSFRKLHDELNEREAQLMIEVDRVKSDAKTMLMNRHKKCMELKARCDRSSTLNEKEMAFLRTDIKHFVSDRRVDDQFSTATKYSAEFKELLEQIRNFGHLSGVKGHYSTPATPVSPNAEIRKAESAHIPAAAPAPVPVAAKSQKVTPPAPVEAPVKVPVNNKKADVVLPQAKINVTKIDVPDLSGEISVEKKKEAENIADKILNSLNIGTKPQPKKQPKENGKEDNHRSNSGKSKSPEKKSPRRTPSPRKPRENNNSESKDAEQALPQRSAKRPRGGKKNDVAQDQGQAQAVVNGLTNGH</sequence>
<dbReference type="OrthoDB" id="6136201at2759"/>
<accession>A0A7I8W9F4</accession>
<organism evidence="2 3">
    <name type="scientific">Dimorphilus gyrociliatus</name>
    <dbReference type="NCBI Taxonomy" id="2664684"/>
    <lineage>
        <taxon>Eukaryota</taxon>
        <taxon>Metazoa</taxon>
        <taxon>Spiralia</taxon>
        <taxon>Lophotrochozoa</taxon>
        <taxon>Annelida</taxon>
        <taxon>Polychaeta</taxon>
        <taxon>Polychaeta incertae sedis</taxon>
        <taxon>Dinophilidae</taxon>
        <taxon>Dimorphilus</taxon>
    </lineage>
</organism>
<feature type="compositionally biased region" description="Basic and acidic residues" evidence="1">
    <location>
        <begin position="81"/>
        <end position="97"/>
    </location>
</feature>
<feature type="compositionally biased region" description="Basic and acidic residues" evidence="1">
    <location>
        <begin position="1"/>
        <end position="12"/>
    </location>
</feature>
<dbReference type="GO" id="GO:0005737">
    <property type="term" value="C:cytoplasm"/>
    <property type="evidence" value="ECO:0007669"/>
    <property type="project" value="TreeGrafter"/>
</dbReference>
<feature type="compositionally biased region" description="Basic and acidic residues" evidence="1">
    <location>
        <begin position="457"/>
        <end position="470"/>
    </location>
</feature>
<dbReference type="PANTHER" id="PTHR15623:SF11">
    <property type="entry name" value="SPERMATOGENESIS-ASSOCIATED SERINE-RICH PROTEIN 2"/>
    <property type="match status" value="1"/>
</dbReference>
<gene>
    <name evidence="2" type="ORF">DGYR_LOCUS12259</name>
</gene>
<evidence type="ECO:0000313" key="2">
    <source>
        <dbReference type="EMBL" id="CAD5124769.1"/>
    </source>
</evidence>
<dbReference type="Pfam" id="PF07139">
    <property type="entry name" value="SPATS2-like"/>
    <property type="match status" value="1"/>
</dbReference>
<protein>
    <submittedName>
        <fullName evidence="2">DgyrCDS13033</fullName>
    </submittedName>
</protein>
<feature type="compositionally biased region" description="Low complexity" evidence="1">
    <location>
        <begin position="490"/>
        <end position="507"/>
    </location>
</feature>
<dbReference type="PANTHER" id="PTHR15623">
    <property type="entry name" value="SPERMATOGENESIS-ASSOCIATED SERINE-RICH PROTEIN 2-RELATED"/>
    <property type="match status" value="1"/>
</dbReference>
<dbReference type="Proteomes" id="UP000549394">
    <property type="component" value="Unassembled WGS sequence"/>
</dbReference>
<comment type="caution">
    <text evidence="2">The sequence shown here is derived from an EMBL/GenBank/DDBJ whole genome shotgun (WGS) entry which is preliminary data.</text>
</comment>
<dbReference type="AlphaFoldDB" id="A0A7I8W9F4"/>
<feature type="region of interest" description="Disordered" evidence="1">
    <location>
        <begin position="410"/>
        <end position="507"/>
    </location>
</feature>
<feature type="region of interest" description="Disordered" evidence="1">
    <location>
        <begin position="1"/>
        <end position="26"/>
    </location>
</feature>
<evidence type="ECO:0000313" key="3">
    <source>
        <dbReference type="Proteomes" id="UP000549394"/>
    </source>
</evidence>
<feature type="region of interest" description="Disordered" evidence="1">
    <location>
        <begin position="148"/>
        <end position="173"/>
    </location>
</feature>
<keyword evidence="3" id="KW-1185">Reference proteome</keyword>
<evidence type="ECO:0000256" key="1">
    <source>
        <dbReference type="SAM" id="MobiDB-lite"/>
    </source>
</evidence>
<dbReference type="InterPro" id="IPR009816">
    <property type="entry name" value="SPATS2-like"/>
</dbReference>
<proteinExistence type="predicted"/>
<feature type="compositionally biased region" description="Basic residues" evidence="1">
    <location>
        <begin position="67"/>
        <end position="80"/>
    </location>
</feature>
<dbReference type="EMBL" id="CAJFCJ010000023">
    <property type="protein sequence ID" value="CAD5124769.1"/>
    <property type="molecule type" value="Genomic_DNA"/>
</dbReference>